<dbReference type="AlphaFoldDB" id="A0A1C7MHE4"/>
<organism evidence="2 3">
    <name type="scientific">Grifola frondosa</name>
    <name type="common">Maitake</name>
    <name type="synonym">Polyporus frondosus</name>
    <dbReference type="NCBI Taxonomy" id="5627"/>
    <lineage>
        <taxon>Eukaryota</taxon>
        <taxon>Fungi</taxon>
        <taxon>Dikarya</taxon>
        <taxon>Basidiomycota</taxon>
        <taxon>Agaricomycotina</taxon>
        <taxon>Agaricomycetes</taxon>
        <taxon>Polyporales</taxon>
        <taxon>Grifolaceae</taxon>
        <taxon>Grifola</taxon>
    </lineage>
</organism>
<proteinExistence type="predicted"/>
<reference evidence="2 3" key="1">
    <citation type="submission" date="2016-03" db="EMBL/GenBank/DDBJ databases">
        <title>Whole genome sequencing of Grifola frondosa 9006-11.</title>
        <authorList>
            <person name="Min B."/>
            <person name="Park H."/>
            <person name="Kim J.-G."/>
            <person name="Cho H."/>
            <person name="Oh Y.-L."/>
            <person name="Kong W.-S."/>
            <person name="Choi I.-G."/>
        </authorList>
    </citation>
    <scope>NUCLEOTIDE SEQUENCE [LARGE SCALE GENOMIC DNA]</scope>
    <source>
        <strain evidence="2 3">9006-11</strain>
    </source>
</reference>
<sequence>MRAHLVLDVAYSNTGRHKLFPHRVAVTSHSTVELLGNLQDAQITEVVPQKGREQAKGGEVDVESAEAFQVFQSTVFVLEHALASLQIEWVVKPDAVAGHSLGEYAALVTAGVLKPDDALWLVAVRGPRIHDGHSVHRDRSAPHDVPDAALPPGTCGHTPAPPRYVWIPPTSPCFVLP</sequence>
<evidence type="ECO:0000259" key="1">
    <source>
        <dbReference type="Pfam" id="PF00698"/>
    </source>
</evidence>
<dbReference type="InterPro" id="IPR001227">
    <property type="entry name" value="Ac_transferase_dom_sf"/>
</dbReference>
<dbReference type="Gene3D" id="3.40.366.10">
    <property type="entry name" value="Malonyl-Coenzyme A Acyl Carrier Protein, domain 2"/>
    <property type="match status" value="1"/>
</dbReference>
<gene>
    <name evidence="2" type="ORF">A0H81_05709</name>
</gene>
<dbReference type="STRING" id="5627.A0A1C7MHE4"/>
<dbReference type="Proteomes" id="UP000092993">
    <property type="component" value="Unassembled WGS sequence"/>
</dbReference>
<dbReference type="Pfam" id="PF00698">
    <property type="entry name" value="Acyl_transf_1"/>
    <property type="match status" value="1"/>
</dbReference>
<accession>A0A1C7MHE4</accession>
<dbReference type="GO" id="GO:0016740">
    <property type="term" value="F:transferase activity"/>
    <property type="evidence" value="ECO:0007669"/>
    <property type="project" value="InterPro"/>
</dbReference>
<keyword evidence="3" id="KW-1185">Reference proteome</keyword>
<dbReference type="OrthoDB" id="5243240at2759"/>
<dbReference type="SUPFAM" id="SSF52151">
    <property type="entry name" value="FabD/lysophospholipase-like"/>
    <property type="match status" value="1"/>
</dbReference>
<evidence type="ECO:0000313" key="2">
    <source>
        <dbReference type="EMBL" id="OBZ74444.1"/>
    </source>
</evidence>
<protein>
    <recommendedName>
        <fullName evidence="1">Malonyl-CoA:ACP transacylase (MAT) domain-containing protein</fullName>
    </recommendedName>
</protein>
<comment type="caution">
    <text evidence="2">The sequence shown here is derived from an EMBL/GenBank/DDBJ whole genome shotgun (WGS) entry which is preliminary data.</text>
</comment>
<name>A0A1C7MHE4_GRIFR</name>
<feature type="domain" description="Malonyl-CoA:ACP transacylase (MAT)" evidence="1">
    <location>
        <begin position="52"/>
        <end position="139"/>
    </location>
</feature>
<dbReference type="InterPro" id="IPR016035">
    <property type="entry name" value="Acyl_Trfase/lysoPLipase"/>
</dbReference>
<dbReference type="InterPro" id="IPR014043">
    <property type="entry name" value="Acyl_transferase_dom"/>
</dbReference>
<dbReference type="EMBL" id="LUGG01000005">
    <property type="protein sequence ID" value="OBZ74444.1"/>
    <property type="molecule type" value="Genomic_DNA"/>
</dbReference>
<evidence type="ECO:0000313" key="3">
    <source>
        <dbReference type="Proteomes" id="UP000092993"/>
    </source>
</evidence>